<dbReference type="Proteomes" id="UP000534186">
    <property type="component" value="Unassembled WGS sequence"/>
</dbReference>
<dbReference type="InterPro" id="IPR024618">
    <property type="entry name" value="DUF3857"/>
</dbReference>
<organism evidence="2 3">
    <name type="scientific">Tunturiibacter lichenicola</name>
    <dbReference type="NCBI Taxonomy" id="2051959"/>
    <lineage>
        <taxon>Bacteria</taxon>
        <taxon>Pseudomonadati</taxon>
        <taxon>Acidobacteriota</taxon>
        <taxon>Terriglobia</taxon>
        <taxon>Terriglobales</taxon>
        <taxon>Acidobacteriaceae</taxon>
        <taxon>Tunturiibacter</taxon>
    </lineage>
</organism>
<protein>
    <recommendedName>
        <fullName evidence="1">DUF3857 domain-containing protein</fullName>
    </recommendedName>
</protein>
<dbReference type="Gene3D" id="2.60.120.1130">
    <property type="match status" value="1"/>
</dbReference>
<evidence type="ECO:0000313" key="2">
    <source>
        <dbReference type="EMBL" id="NYF52492.1"/>
    </source>
</evidence>
<reference evidence="2 3" key="1">
    <citation type="submission" date="2020-07" db="EMBL/GenBank/DDBJ databases">
        <title>Genomic Encyclopedia of Type Strains, Phase IV (KMG-V): Genome sequencing to study the core and pangenomes of soil and plant-associated prokaryotes.</title>
        <authorList>
            <person name="Whitman W."/>
        </authorList>
    </citation>
    <scope>NUCLEOTIDE SEQUENCE [LARGE SCALE GENOMIC DNA]</scope>
    <source>
        <strain evidence="2 3">M8UP30</strain>
    </source>
</reference>
<dbReference type="AlphaFoldDB" id="A0A7Y9NNI0"/>
<dbReference type="Gene3D" id="3.10.620.30">
    <property type="match status" value="1"/>
</dbReference>
<gene>
    <name evidence="2" type="ORF">HDF12_002891</name>
</gene>
<comment type="caution">
    <text evidence="2">The sequence shown here is derived from an EMBL/GenBank/DDBJ whole genome shotgun (WGS) entry which is preliminary data.</text>
</comment>
<dbReference type="Pfam" id="PF12969">
    <property type="entry name" value="DUF3857"/>
    <property type="match status" value="1"/>
</dbReference>
<dbReference type="Gene3D" id="2.60.40.3140">
    <property type="match status" value="1"/>
</dbReference>
<accession>A0A7Y9NNI0</accession>
<evidence type="ECO:0000313" key="3">
    <source>
        <dbReference type="Proteomes" id="UP000534186"/>
    </source>
</evidence>
<proteinExistence type="predicted"/>
<name>A0A7Y9NNI0_9BACT</name>
<feature type="domain" description="DUF3857" evidence="1">
    <location>
        <begin position="30"/>
        <end position="120"/>
    </location>
</feature>
<dbReference type="EMBL" id="JACCCV010000002">
    <property type="protein sequence ID" value="NYF52492.1"/>
    <property type="molecule type" value="Genomic_DNA"/>
</dbReference>
<evidence type="ECO:0000259" key="1">
    <source>
        <dbReference type="Pfam" id="PF12969"/>
    </source>
</evidence>
<sequence length="638" mass="71403">MTSQPEVPGAAAVYLFREETTEDNLRLFSIYERIKILNVRGKEYGNVELPFYHGSVFTSVDDIQGRTIHPDGTVISFNGKPYEAQIERSQGNKVAAKVFTLPDVEVGSIIEYRYKLHYSDSILHPPQWYIQSSLWTRKAHYLWKPFNLSGRTIVTGARGDYISTLYWNPILPAGVEVKQTKVPGSLGLAEQTVLELNVSDIPPAPHDSFMPPVTSLTYRVLFYYSSHRSSEEFWREEGKYWAIDKNKFIGPGPVVTAVTQNLISASDTQDQMLRKIYAAVMQLENTSFAPAKSVVSSPKGPKEIHSTDDVWNQKYGTNDQLTGLFIAMARAAGMKAYYASVTQRDHNLFAKEYLTLSQLNGNLAIVTVDGKERFFDPGARFCPYGHLVWQQTKTAGIRQTENGTDFVQTPVEASDFSRIQRVANLTLDNSGNVTGTIDMTFMGYANLGWRQSTLTKGAASLEPALQNSVEHLIPHSLVPKLVSIQKLDDYEQPLTVRFEVTGSLGSSTGKRLLIPIDIFQSGSTPTFTSEKRDIPVYFQYSRTNQDAVRINFPSSFSIEALPASDRSNLRKAIAYDMQTESTATSVTVHRDYILGEIYFKTEEYADLRSFYSKFENKDQETVVLTTTPAAAKPASAGN</sequence>